<evidence type="ECO:0000259" key="2">
    <source>
        <dbReference type="Pfam" id="PF14244"/>
    </source>
</evidence>
<feature type="domain" description="Retrotransposon Copia-like N-terminal" evidence="2">
    <location>
        <begin position="20"/>
        <end position="66"/>
    </location>
</feature>
<dbReference type="InterPro" id="IPR029472">
    <property type="entry name" value="Copia-like_N"/>
</dbReference>
<dbReference type="PANTHER" id="PTHR37610">
    <property type="entry name" value="CCHC-TYPE DOMAIN-CONTAINING PROTEIN"/>
    <property type="match status" value="1"/>
</dbReference>
<protein>
    <recommendedName>
        <fullName evidence="2">Retrotransposon Copia-like N-terminal domain-containing protein</fullName>
    </recommendedName>
</protein>
<gene>
    <name evidence="3" type="ORF">ACH5RR_018842</name>
</gene>
<dbReference type="Proteomes" id="UP001630127">
    <property type="component" value="Unassembled WGS sequence"/>
</dbReference>
<evidence type="ECO:0000313" key="3">
    <source>
        <dbReference type="EMBL" id="KAL3520693.1"/>
    </source>
</evidence>
<organism evidence="3 4">
    <name type="scientific">Cinchona calisaya</name>
    <dbReference type="NCBI Taxonomy" id="153742"/>
    <lineage>
        <taxon>Eukaryota</taxon>
        <taxon>Viridiplantae</taxon>
        <taxon>Streptophyta</taxon>
        <taxon>Embryophyta</taxon>
        <taxon>Tracheophyta</taxon>
        <taxon>Spermatophyta</taxon>
        <taxon>Magnoliopsida</taxon>
        <taxon>eudicotyledons</taxon>
        <taxon>Gunneridae</taxon>
        <taxon>Pentapetalae</taxon>
        <taxon>asterids</taxon>
        <taxon>lamiids</taxon>
        <taxon>Gentianales</taxon>
        <taxon>Rubiaceae</taxon>
        <taxon>Cinchonoideae</taxon>
        <taxon>Cinchoneae</taxon>
        <taxon>Cinchona</taxon>
    </lineage>
</organism>
<comment type="caution">
    <text evidence="3">The sequence shown here is derived from an EMBL/GenBank/DDBJ whole genome shotgun (WGS) entry which is preliminary data.</text>
</comment>
<accession>A0ABD2ZN43</accession>
<dbReference type="PANTHER" id="PTHR37610:SF97">
    <property type="entry name" value="RETROTRANSPOSON GAG DOMAIN-CONTAINING PROTEIN"/>
    <property type="match status" value="1"/>
</dbReference>
<evidence type="ECO:0000256" key="1">
    <source>
        <dbReference type="SAM" id="MobiDB-lite"/>
    </source>
</evidence>
<dbReference type="EMBL" id="JBJUIK010000008">
    <property type="protein sequence ID" value="KAL3520693.1"/>
    <property type="molecule type" value="Genomic_DNA"/>
</dbReference>
<proteinExistence type="predicted"/>
<feature type="region of interest" description="Disordered" evidence="1">
    <location>
        <begin position="290"/>
        <end position="313"/>
    </location>
</feature>
<dbReference type="Pfam" id="PF14244">
    <property type="entry name" value="Retrotran_gag_3"/>
    <property type="match status" value="1"/>
</dbReference>
<feature type="compositionally biased region" description="Basic residues" evidence="1">
    <location>
        <begin position="290"/>
        <end position="301"/>
    </location>
</feature>
<reference evidence="3 4" key="1">
    <citation type="submission" date="2024-11" db="EMBL/GenBank/DDBJ databases">
        <title>A near-complete genome assembly of Cinchona calisaya.</title>
        <authorList>
            <person name="Lian D.C."/>
            <person name="Zhao X.W."/>
            <person name="Wei L."/>
        </authorList>
    </citation>
    <scope>NUCLEOTIDE SEQUENCE [LARGE SCALE GENOMIC DNA]</scope>
    <source>
        <tissue evidence="3">Nenye</tissue>
    </source>
</reference>
<keyword evidence="4" id="KW-1185">Reference proteome</keyword>
<name>A0ABD2ZN43_9GENT</name>
<sequence length="401" mass="45822">MSETKTTKASIDDSDPFVLHHSDHQGMMLVSKPLEGYNYGPYSHAMRISLSAKNKIGFVNGSIKAPMSSYPKFHIWQRCNDMVLSWILNAIHPDLAGSVIYAEMTTEVWEDLKERFSQGNDSRIFQIQQEIVEHRQRHQSVSIYYTKLKALWDELASYHEPPCYTCEGLKALVERQEKERVMQFFMGLNESYATICRVIFMMRPFPDTRKAHTLVLQQERQANVAAKRDISASHHAMHLSSVTQAHRSSALLESRTPKRLLKCNHYDLDGYLLDLCFYLHGLPVGHKLHGKNVKPKGKRPTAHNTQTNDVKTPKAPTTVAATFTIKEYNQFMALLRKGNGNEQSFANITRTPAPTYNSTQHDPLSTLYWIVDSDAIDHMSKFPSTHNTSNNHCDFVHLSND</sequence>
<evidence type="ECO:0000313" key="4">
    <source>
        <dbReference type="Proteomes" id="UP001630127"/>
    </source>
</evidence>
<dbReference type="AlphaFoldDB" id="A0ABD2ZN43"/>